<reference evidence="1 3" key="2">
    <citation type="journal article" date="2017" name="BMC Genomics">
        <title>Genomic analysis of methanogenic archaea reveals a shift towards energy conservation.</title>
        <authorList>
            <person name="Gilmore S.P."/>
            <person name="Henske J.K."/>
            <person name="Sexton J.A."/>
            <person name="Solomon K.V."/>
            <person name="Seppala S."/>
            <person name="Yoo J.I."/>
            <person name="Huyett L.M."/>
            <person name="Pressman A."/>
            <person name="Cogan J.Z."/>
            <person name="Kivenson V."/>
            <person name="Peng X."/>
            <person name="Tan Y."/>
            <person name="Valentine D.L."/>
            <person name="O'Malley M.A."/>
        </authorList>
    </citation>
    <scope>NUCLEOTIDE SEQUENCE [LARGE SCALE GENOMIC DNA]</scope>
    <source>
        <strain evidence="1 3">1R-7</strain>
    </source>
</reference>
<dbReference type="Proteomes" id="UP000217528">
    <property type="component" value="Unassembled WGS sequence"/>
</dbReference>
<evidence type="ECO:0000313" key="1">
    <source>
        <dbReference type="EMBL" id="PAV07525.1"/>
    </source>
</evidence>
<dbReference type="Proteomes" id="UP000246004">
    <property type="component" value="Unassembled WGS sequence"/>
</dbReference>
<protein>
    <submittedName>
        <fullName evidence="1">Uncharacterized protein</fullName>
    </submittedName>
</protein>
<name>A0A2A2HDR8_9EURY</name>
<evidence type="ECO:0000313" key="2">
    <source>
        <dbReference type="EMBL" id="PWL08159.1"/>
    </source>
</evidence>
<dbReference type="AlphaFoldDB" id="A0A2A2HDR8"/>
<keyword evidence="3" id="KW-1185">Reference proteome</keyword>
<sequence>MIYKDQYDYAVYTFKKGIPHYYGSYTTRKEAEEVEQTIDSRVPQREPIRPVEYYTNPSIYKRGDHYEINKTIQGKTHYLGSFPTYEKALAFYEKITIKGISGELNKEKPTKLPRYIYKTKSNKYGIHKYNGRKQEYYGSYNTLEEAVEMVEKLEKYGWNNYRTEID</sequence>
<organism evidence="1 3">
    <name type="scientific">Methanosphaera cuniculi</name>
    <dbReference type="NCBI Taxonomy" id="1077256"/>
    <lineage>
        <taxon>Archaea</taxon>
        <taxon>Methanobacteriati</taxon>
        <taxon>Methanobacteriota</taxon>
        <taxon>Methanomada group</taxon>
        <taxon>Methanobacteria</taxon>
        <taxon>Methanobacteriales</taxon>
        <taxon>Methanobacteriaceae</taxon>
        <taxon>Methanosphaera</taxon>
    </lineage>
</organism>
<comment type="caution">
    <text evidence="1">The sequence shown here is derived from an EMBL/GenBank/DDBJ whole genome shotgun (WGS) entry which is preliminary data.</text>
</comment>
<reference evidence="2 4" key="1">
    <citation type="submission" date="2016-04" db="EMBL/GenBank/DDBJ databases">
        <title>Genome sequence of Methanosphaera cuniculi DSM 4103.</title>
        <authorList>
            <person name="Poehlein A."/>
            <person name="Seedorf H."/>
            <person name="Daniel R."/>
        </authorList>
    </citation>
    <scope>NUCLEOTIDE SEQUENCE [LARGE SCALE GENOMIC DNA]</scope>
    <source>
        <strain evidence="2 4">DSM 4103</strain>
    </source>
</reference>
<dbReference type="EMBL" id="LMVN01000011">
    <property type="protein sequence ID" value="PAV07525.1"/>
    <property type="molecule type" value="Genomic_DNA"/>
</dbReference>
<accession>A0A2A2HDR8</accession>
<dbReference type="RefSeq" id="WP_095608410.1">
    <property type="nucleotide sequence ID" value="NZ_LMVN01000011.1"/>
</dbReference>
<gene>
    <name evidence="1" type="ORF">ASJ82_07565</name>
    <name evidence="2" type="ORF">MSCUN_10900</name>
</gene>
<dbReference type="EMBL" id="LWMS01000031">
    <property type="protein sequence ID" value="PWL08159.1"/>
    <property type="molecule type" value="Genomic_DNA"/>
</dbReference>
<proteinExistence type="predicted"/>
<evidence type="ECO:0000313" key="4">
    <source>
        <dbReference type="Proteomes" id="UP000246004"/>
    </source>
</evidence>
<evidence type="ECO:0000313" key="3">
    <source>
        <dbReference type="Proteomes" id="UP000217528"/>
    </source>
</evidence>